<evidence type="ECO:0000313" key="3">
    <source>
        <dbReference type="EMBL" id="KAK0674420.1"/>
    </source>
</evidence>
<gene>
    <name evidence="3" type="ORF">QBC41DRAFT_222</name>
</gene>
<accession>A0AA39ZNG2</accession>
<dbReference type="InterPro" id="IPR052895">
    <property type="entry name" value="HetReg/Transcr_Mod"/>
</dbReference>
<dbReference type="Pfam" id="PF06985">
    <property type="entry name" value="HET"/>
    <property type="match status" value="1"/>
</dbReference>
<organism evidence="3 4">
    <name type="scientific">Cercophora samala</name>
    <dbReference type="NCBI Taxonomy" id="330535"/>
    <lineage>
        <taxon>Eukaryota</taxon>
        <taxon>Fungi</taxon>
        <taxon>Dikarya</taxon>
        <taxon>Ascomycota</taxon>
        <taxon>Pezizomycotina</taxon>
        <taxon>Sordariomycetes</taxon>
        <taxon>Sordariomycetidae</taxon>
        <taxon>Sordariales</taxon>
        <taxon>Lasiosphaeriaceae</taxon>
        <taxon>Cercophora</taxon>
    </lineage>
</organism>
<dbReference type="AlphaFoldDB" id="A0AA39ZNG2"/>
<keyword evidence="4" id="KW-1185">Reference proteome</keyword>
<evidence type="ECO:0000259" key="2">
    <source>
        <dbReference type="Pfam" id="PF06985"/>
    </source>
</evidence>
<dbReference type="PANTHER" id="PTHR24148:SF81">
    <property type="entry name" value="HETEROKARYON INCOMPATIBILITY DOMAIN-CONTAINING PROTEIN"/>
    <property type="match status" value="1"/>
</dbReference>
<dbReference type="Proteomes" id="UP001174997">
    <property type="component" value="Unassembled WGS sequence"/>
</dbReference>
<feature type="domain" description="Heterokaryon incompatibility" evidence="2">
    <location>
        <begin position="174"/>
        <end position="308"/>
    </location>
</feature>
<proteinExistence type="predicted"/>
<evidence type="ECO:0000313" key="4">
    <source>
        <dbReference type="Proteomes" id="UP001174997"/>
    </source>
</evidence>
<protein>
    <submittedName>
        <fullName evidence="3">Heterokaryon incompatibility protein-domain-containing protein</fullName>
    </submittedName>
</protein>
<reference evidence="3" key="1">
    <citation type="submission" date="2023-06" db="EMBL/GenBank/DDBJ databases">
        <title>Genome-scale phylogeny and comparative genomics of the fungal order Sordariales.</title>
        <authorList>
            <consortium name="Lawrence Berkeley National Laboratory"/>
            <person name="Hensen N."/>
            <person name="Bonometti L."/>
            <person name="Westerberg I."/>
            <person name="Brannstrom I.O."/>
            <person name="Guillou S."/>
            <person name="Cros-Aarteil S."/>
            <person name="Calhoun S."/>
            <person name="Haridas S."/>
            <person name="Kuo A."/>
            <person name="Mondo S."/>
            <person name="Pangilinan J."/>
            <person name="Riley R."/>
            <person name="Labutti K."/>
            <person name="Andreopoulos B."/>
            <person name="Lipzen A."/>
            <person name="Chen C."/>
            <person name="Yanf M."/>
            <person name="Daum C."/>
            <person name="Ng V."/>
            <person name="Clum A."/>
            <person name="Steindorff A."/>
            <person name="Ohm R."/>
            <person name="Martin F."/>
            <person name="Silar P."/>
            <person name="Natvig D."/>
            <person name="Lalanne C."/>
            <person name="Gautier V."/>
            <person name="Ament-Velasquez S.L."/>
            <person name="Kruys A."/>
            <person name="Hutchinson M.I."/>
            <person name="Powell A.J."/>
            <person name="Barry K."/>
            <person name="Miller A.N."/>
            <person name="Grigoriev I.V."/>
            <person name="Debuchy R."/>
            <person name="Gladieux P."/>
            <person name="Thoren M.H."/>
            <person name="Johannesson H."/>
        </authorList>
    </citation>
    <scope>NUCLEOTIDE SEQUENCE</scope>
    <source>
        <strain evidence="3">CBS 307.81</strain>
    </source>
</reference>
<comment type="caution">
    <text evidence="3">The sequence shown here is derived from an EMBL/GenBank/DDBJ whole genome shotgun (WGS) entry which is preliminary data.</text>
</comment>
<dbReference type="EMBL" id="JAULSY010000001">
    <property type="protein sequence ID" value="KAK0674420.1"/>
    <property type="molecule type" value="Genomic_DNA"/>
</dbReference>
<feature type="region of interest" description="Disordered" evidence="1">
    <location>
        <begin position="94"/>
        <end position="117"/>
    </location>
</feature>
<evidence type="ECO:0000256" key="1">
    <source>
        <dbReference type="SAM" id="MobiDB-lite"/>
    </source>
</evidence>
<name>A0AA39ZNG2_9PEZI</name>
<dbReference type="InterPro" id="IPR010730">
    <property type="entry name" value="HET"/>
</dbReference>
<sequence>MASSSWHEASCSRPDVSLTEGIPFCMSCGSMGPLDDLEPSETPPAIPILSGKRSDLSLSWPFSVKYATQLTDEDGNDLGDDVLQSIVAGAVLPTEKTDGLQPDAQREKGESDLGSNSSLSTIAQQYRTYHQSLVPSDEVTGSDSIRLLRLSKGKGSEPLHGTLETRELRYFPEYEALSYTWADANGQASRTKQLYLGKEWAVFPITTNCEAALRHVRLPNTERYVWVDTVCINQFDNLERSHQVQLMPMIYATAQRVLVYLGQDVPERSMISKHLPAFSRVMEWSQKWDDLGPILQRPYFFRSWIIQEIASAKTALVASGDSWRVWPIYDQITDASLFLPWIKEFETRRYKTSKHLFQLITDCWTSQAYDPRDKVFSLLGVISGAAADGLVADYTLTVEQVYTGLASFVLKNQKQTDLFTYAAGYAKSPGLPSWVPQWDVLSRNWDFMAQIRAFHSLGIRADLMSAHKISSHRTEQVREPWFMDNMSKVMFADIDIHGPTGSLFLPGMKITDLSSDQYLRLPSNPYLKVLPDHPPSGTVYSGITCFRGPLFVMAMMEPSDDSSHLSVWFLHGVNTPVILRQSQSSKQNIFSFVSPCYVRVQTGVCMFQGTAEEEMYNADSYTVSEKGYTIGSDAKHQDKHRRLPPLRFEPRQRSVLTLPQFLGYSEMYRFVFDRWSELNSKVLQDGTLKDCAELELARLQALGAHAETTWTEFLQRQVPIVLLMPSLRRLDLMAPVGFLLEDLAESLKRMKLFWNEIESLLEAARVLGNTVEGAIRENYERRAAKLKRMRDIMFEQEKKRQELVEDEEAGQVWLKRSVKKLYGCSTEEEMGEMVKRMAGNLEERGGCAVDVDGEWEEEQSEWARDGLPCPIWYMARQGLHSWWSGMRKNQLEHGRQFLNDLVSGCGDWKRIEPVAVSRGGEARPDKAPREPGDEERISVNEDNLDTARGMRNKFAEAEVEVKLTIAAVKILMEKREEYARLMRGEWKKIVII</sequence>
<dbReference type="PANTHER" id="PTHR24148">
    <property type="entry name" value="ANKYRIN REPEAT DOMAIN-CONTAINING PROTEIN 39 HOMOLOG-RELATED"/>
    <property type="match status" value="1"/>
</dbReference>